<keyword evidence="7 10" id="KW-0521">NADP</keyword>
<evidence type="ECO:0000256" key="10">
    <source>
        <dbReference type="PIRNR" id="PIRNR000108"/>
    </source>
</evidence>
<feature type="binding site" evidence="14">
    <location>
        <begin position="313"/>
        <end position="318"/>
    </location>
    <ligand>
        <name>NADP(+)</name>
        <dbReference type="ChEBI" id="CHEBI:58349"/>
    </ligand>
</feature>
<dbReference type="PROSITE" id="PS00470">
    <property type="entry name" value="IDH_IMDH"/>
    <property type="match status" value="1"/>
</dbReference>
<keyword evidence="5 10" id="KW-0479">Metal-binding</keyword>
<keyword evidence="8 10" id="KW-0560">Oxidoreductase</keyword>
<dbReference type="InterPro" id="IPR019818">
    <property type="entry name" value="IsoCit/isopropylmalate_DH_CS"/>
</dbReference>
<dbReference type="GO" id="GO:0006099">
    <property type="term" value="P:tricarboxylic acid cycle"/>
    <property type="evidence" value="ECO:0007669"/>
    <property type="project" value="UniProtKB-KW"/>
</dbReference>
<feature type="binding site" evidence="14">
    <location>
        <position position="86"/>
    </location>
    <ligand>
        <name>NADP(+)</name>
        <dbReference type="ChEBI" id="CHEBI:58349"/>
    </ligand>
</feature>
<dbReference type="GO" id="GO:0005739">
    <property type="term" value="C:mitochondrion"/>
    <property type="evidence" value="ECO:0007669"/>
    <property type="project" value="TreeGrafter"/>
</dbReference>
<name>A0A151ZHG6_TIELA</name>
<gene>
    <name evidence="16" type="ORF">DLAC_06092</name>
</gene>
<evidence type="ECO:0000256" key="1">
    <source>
        <dbReference type="ARBA" id="ARBA00001936"/>
    </source>
</evidence>
<evidence type="ECO:0000256" key="11">
    <source>
        <dbReference type="PIRSR" id="PIRSR000108-1"/>
    </source>
</evidence>
<dbReference type="GO" id="GO:0004450">
    <property type="term" value="F:isocitrate dehydrogenase (NADP+) activity"/>
    <property type="evidence" value="ECO:0007669"/>
    <property type="project" value="UniProtKB-EC"/>
</dbReference>
<dbReference type="PANTHER" id="PTHR11822:SF15">
    <property type="entry name" value="ISOCITRATE DEHYDROGENASE [NADP] CYTOPLASMIC"/>
    <property type="match status" value="1"/>
</dbReference>
<dbReference type="InParanoid" id="A0A151ZHG6"/>
<sequence>MMMSNKKIFVSNPVVEMDGDEMTRVIWKLIKDKLILPYLDLKIEYFDLGIEHRDATNDQVTIDCAKAILKHNVGIKCATITPDEARVEEFKLKEMWKSPNGTIRNILGGTVFREPILCKNVPRLVTGWKKPIVIGRHAHGDQYKATDIVVKGAGKLEMTFTPADGSAPQKYTVFDFKDGGIAMGMYNTDESIIGFAKSCFEYALAKKWPLYLSTKNTILKKYDGRFKDIFQDIYNKEYKTIYDKEGIWYEHRLIDDMVAYAMKSDGGYVWACKNYDGDVQSDSVAQGFGSLGLMTSVLLCPDGKTVESEAAHGTVTRHYREHQKGRETSTNPIASIFAWTRGLAHRAKLDSNPELERFCTALEQACVDSVEAGFMTKDLALCVKGSIEDVKRTDYLNTQDYINKVAEFLEKKLTLSSKL</sequence>
<keyword evidence="3" id="KW-0329">Glyoxylate bypass</keyword>
<evidence type="ECO:0000256" key="14">
    <source>
        <dbReference type="PIRSR" id="PIRSR000108-4"/>
    </source>
</evidence>
<evidence type="ECO:0000256" key="3">
    <source>
        <dbReference type="ARBA" id="ARBA00022435"/>
    </source>
</evidence>
<dbReference type="NCBIfam" id="TIGR00127">
    <property type="entry name" value="nadp_idh_euk"/>
    <property type="match status" value="1"/>
</dbReference>
<evidence type="ECO:0000256" key="2">
    <source>
        <dbReference type="ARBA" id="ARBA00007769"/>
    </source>
</evidence>
<feature type="binding site" evidence="12">
    <location>
        <position position="81"/>
    </location>
    <ligand>
        <name>D-threo-isocitrate</name>
        <dbReference type="ChEBI" id="CHEBI:15562"/>
    </ligand>
</feature>
<accession>A0A151ZHG6</accession>
<dbReference type="GO" id="GO:0051287">
    <property type="term" value="F:NAD binding"/>
    <property type="evidence" value="ECO:0007669"/>
    <property type="project" value="InterPro"/>
</dbReference>
<dbReference type="Gene3D" id="3.40.718.10">
    <property type="entry name" value="Isopropylmalate Dehydrogenase"/>
    <property type="match status" value="1"/>
</dbReference>
<dbReference type="SMART" id="SM01329">
    <property type="entry name" value="Iso_dh"/>
    <property type="match status" value="1"/>
</dbReference>
<keyword evidence="4 10" id="KW-0816">Tricarboxylic acid cycle</keyword>
<dbReference type="InterPro" id="IPR024084">
    <property type="entry name" value="IsoPropMal-DH-like_dom"/>
</dbReference>
<feature type="domain" description="Isopropylmalate dehydrogenase-like" evidence="15">
    <location>
        <begin position="13"/>
        <end position="405"/>
    </location>
</feature>
<protein>
    <recommendedName>
        <fullName evidence="10">Isocitrate dehydrogenase [NADP]</fullName>
        <ecNumber evidence="10">1.1.1.42</ecNumber>
    </recommendedName>
</protein>
<reference evidence="16 17" key="1">
    <citation type="submission" date="2015-12" db="EMBL/GenBank/DDBJ databases">
        <title>Dictyostelia acquired genes for synthesis and detection of signals that induce cell-type specialization by lateral gene transfer from prokaryotes.</title>
        <authorList>
            <person name="Gloeckner G."/>
            <person name="Schaap P."/>
        </authorList>
    </citation>
    <scope>NUCLEOTIDE SEQUENCE [LARGE SCALE GENOMIC DNA]</scope>
    <source>
        <strain evidence="16 17">TK</strain>
    </source>
</reference>
<evidence type="ECO:0000256" key="12">
    <source>
        <dbReference type="PIRSR" id="PIRSR000108-2"/>
    </source>
</evidence>
<keyword evidence="9 10" id="KW-0464">Manganese</keyword>
<comment type="catalytic activity">
    <reaction evidence="10">
        <text>D-threo-isocitrate + NADP(+) = 2-oxoglutarate + CO2 + NADPH</text>
        <dbReference type="Rhea" id="RHEA:19629"/>
        <dbReference type="ChEBI" id="CHEBI:15562"/>
        <dbReference type="ChEBI" id="CHEBI:16526"/>
        <dbReference type="ChEBI" id="CHEBI:16810"/>
        <dbReference type="ChEBI" id="CHEBI:57783"/>
        <dbReference type="ChEBI" id="CHEBI:58349"/>
        <dbReference type="EC" id="1.1.1.42"/>
    </reaction>
</comment>
<dbReference type="EMBL" id="LODT01000028">
    <property type="protein sequence ID" value="KYQ93406.1"/>
    <property type="molecule type" value="Genomic_DNA"/>
</dbReference>
<comment type="similarity">
    <text evidence="2 10">Belongs to the isocitrate and isopropylmalate dehydrogenases family.</text>
</comment>
<feature type="binding site" evidence="13">
    <location>
        <position position="278"/>
    </location>
    <ligand>
        <name>Mn(2+)</name>
        <dbReference type="ChEBI" id="CHEBI:29035"/>
    </ligand>
</feature>
<dbReference type="NCBIfam" id="NF006156">
    <property type="entry name" value="PRK08299.1"/>
    <property type="match status" value="1"/>
</dbReference>
<dbReference type="PIRSF" id="PIRSF000108">
    <property type="entry name" value="IDH_NADP"/>
    <property type="match status" value="1"/>
</dbReference>
<feature type="binding site" evidence="13">
    <location>
        <position position="255"/>
    </location>
    <ligand>
        <name>Mn(2+)</name>
        <dbReference type="ChEBI" id="CHEBI:29035"/>
    </ligand>
</feature>
<evidence type="ECO:0000256" key="6">
    <source>
        <dbReference type="ARBA" id="ARBA00022842"/>
    </source>
</evidence>
<dbReference type="FunFam" id="3.40.718.10:FF:000002">
    <property type="entry name" value="Isocitrate dehydrogenase [NADP]"/>
    <property type="match status" value="1"/>
</dbReference>
<dbReference type="FunCoup" id="A0A151ZHG6">
    <property type="interactions" value="708"/>
</dbReference>
<comment type="caution">
    <text evidence="16">The sequence shown here is derived from an EMBL/GenBank/DDBJ whole genome shotgun (WGS) entry which is preliminary data.</text>
</comment>
<feature type="binding site" evidence="12">
    <location>
        <position position="113"/>
    </location>
    <ligand>
        <name>D-threo-isocitrate</name>
        <dbReference type="ChEBI" id="CHEBI:15562"/>
    </ligand>
</feature>
<feature type="binding site" evidence="14">
    <location>
        <begin position="79"/>
        <end position="81"/>
    </location>
    <ligand>
        <name>NADP(+)</name>
        <dbReference type="ChEBI" id="CHEBI:58349"/>
    </ligand>
</feature>
<dbReference type="AlphaFoldDB" id="A0A151ZHG6"/>
<dbReference type="Pfam" id="PF00180">
    <property type="entry name" value="Iso_dh"/>
    <property type="match status" value="1"/>
</dbReference>
<proteinExistence type="inferred from homology"/>
<feature type="site" description="Critical for catalysis" evidence="11">
    <location>
        <position position="215"/>
    </location>
</feature>
<feature type="binding site" evidence="12">
    <location>
        <begin position="98"/>
        <end position="104"/>
    </location>
    <ligand>
        <name>D-threo-isocitrate</name>
        <dbReference type="ChEBI" id="CHEBI:15562"/>
    </ligand>
</feature>
<feature type="binding site" evidence="14">
    <location>
        <position position="331"/>
    </location>
    <ligand>
        <name>NADP(+)</name>
        <dbReference type="ChEBI" id="CHEBI:58349"/>
    </ligand>
</feature>
<dbReference type="GO" id="GO:0006097">
    <property type="term" value="P:glyoxylate cycle"/>
    <property type="evidence" value="ECO:0007669"/>
    <property type="project" value="UniProtKB-KW"/>
</dbReference>
<evidence type="ECO:0000256" key="7">
    <source>
        <dbReference type="ARBA" id="ARBA00022857"/>
    </source>
</evidence>
<keyword evidence="17" id="KW-1185">Reference proteome</keyword>
<evidence type="ECO:0000313" key="17">
    <source>
        <dbReference type="Proteomes" id="UP000076078"/>
    </source>
</evidence>
<feature type="site" description="Critical for catalysis" evidence="11">
    <location>
        <position position="143"/>
    </location>
</feature>
<feature type="binding site" evidence="14">
    <location>
        <position position="263"/>
    </location>
    <ligand>
        <name>NADP(+)</name>
        <dbReference type="ChEBI" id="CHEBI:58349"/>
    </ligand>
</feature>
<keyword evidence="6 10" id="KW-0460">Magnesium</keyword>
<comment type="cofactor">
    <cofactor evidence="1">
        <name>Mn(2+)</name>
        <dbReference type="ChEBI" id="CHEBI:29035"/>
    </cofactor>
</comment>
<evidence type="ECO:0000259" key="15">
    <source>
        <dbReference type="SMART" id="SM01329"/>
    </source>
</evidence>
<evidence type="ECO:0000256" key="4">
    <source>
        <dbReference type="ARBA" id="ARBA00022532"/>
    </source>
</evidence>
<dbReference type="STRING" id="361077.A0A151ZHG6"/>
<dbReference type="GO" id="GO:0000287">
    <property type="term" value="F:magnesium ion binding"/>
    <property type="evidence" value="ECO:0007669"/>
    <property type="project" value="InterPro"/>
</dbReference>
<evidence type="ECO:0000256" key="13">
    <source>
        <dbReference type="PIRSR" id="PIRSR000108-3"/>
    </source>
</evidence>
<organism evidence="16 17">
    <name type="scientific">Tieghemostelium lacteum</name>
    <name type="common">Slime mold</name>
    <name type="synonym">Dictyostelium lacteum</name>
    <dbReference type="NCBI Taxonomy" id="361077"/>
    <lineage>
        <taxon>Eukaryota</taxon>
        <taxon>Amoebozoa</taxon>
        <taxon>Evosea</taxon>
        <taxon>Eumycetozoa</taxon>
        <taxon>Dictyostelia</taxon>
        <taxon>Dictyosteliales</taxon>
        <taxon>Raperosteliaceae</taxon>
        <taxon>Tieghemostelium</taxon>
    </lineage>
</organism>
<evidence type="ECO:0000313" key="16">
    <source>
        <dbReference type="EMBL" id="KYQ93406.1"/>
    </source>
</evidence>
<evidence type="ECO:0000256" key="9">
    <source>
        <dbReference type="ARBA" id="ARBA00023211"/>
    </source>
</evidence>
<dbReference type="PANTHER" id="PTHR11822">
    <property type="entry name" value="NADP-SPECIFIC ISOCITRATE DEHYDROGENASE"/>
    <property type="match status" value="1"/>
</dbReference>
<dbReference type="EC" id="1.1.1.42" evidence="10"/>
<evidence type="ECO:0000256" key="5">
    <source>
        <dbReference type="ARBA" id="ARBA00022723"/>
    </source>
</evidence>
<dbReference type="GO" id="GO:0006739">
    <property type="term" value="P:NADP+ metabolic process"/>
    <property type="evidence" value="ECO:0007669"/>
    <property type="project" value="TreeGrafter"/>
</dbReference>
<dbReference type="GO" id="GO:0006102">
    <property type="term" value="P:isocitrate metabolic process"/>
    <property type="evidence" value="ECO:0007669"/>
    <property type="project" value="InterPro"/>
</dbReference>
<dbReference type="SUPFAM" id="SSF53659">
    <property type="entry name" value="Isocitrate/Isopropylmalate dehydrogenase-like"/>
    <property type="match status" value="1"/>
</dbReference>
<dbReference type="Proteomes" id="UP000076078">
    <property type="component" value="Unassembled WGS sequence"/>
</dbReference>
<evidence type="ECO:0000256" key="8">
    <source>
        <dbReference type="ARBA" id="ARBA00023002"/>
    </source>
</evidence>
<dbReference type="InterPro" id="IPR004790">
    <property type="entry name" value="Isocitrate_DH_NADP"/>
</dbReference>
<dbReference type="OMA" id="ENYETKW"/>
<feature type="binding site" evidence="12">
    <location>
        <position position="136"/>
    </location>
    <ligand>
        <name>D-threo-isocitrate</name>
        <dbReference type="ChEBI" id="CHEBI:15562"/>
    </ligand>
</feature>
<dbReference type="OrthoDB" id="248923at2759"/>
<comment type="cofactor">
    <cofactor evidence="10 13">
        <name>Mg(2+)</name>
        <dbReference type="ChEBI" id="CHEBI:18420"/>
    </cofactor>
    <cofactor evidence="10 13">
        <name>Mn(2+)</name>
        <dbReference type="ChEBI" id="CHEBI:29035"/>
    </cofactor>
    <text evidence="10 13">Binds 1 Mg(2+) or Mn(2+) ion per subunit.</text>
</comment>